<dbReference type="GO" id="GO:0003700">
    <property type="term" value="F:DNA-binding transcription factor activity"/>
    <property type="evidence" value="ECO:0000318"/>
    <property type="project" value="GO_Central"/>
</dbReference>
<dbReference type="Proteomes" id="UP000006727">
    <property type="component" value="Chromosome 1"/>
</dbReference>
<protein>
    <recommendedName>
        <fullName evidence="6">BHLH domain-containing protein</fullName>
    </recommendedName>
</protein>
<dbReference type="FunFam" id="4.10.280.10:FF:000002">
    <property type="entry name" value="Basic helix-loop-helix transcription factor"/>
    <property type="match status" value="1"/>
</dbReference>
<evidence type="ECO:0000256" key="1">
    <source>
        <dbReference type="ARBA" id="ARBA00004123"/>
    </source>
</evidence>
<dbReference type="Gramene" id="Pp3c1_33270V3.1">
    <property type="protein sequence ID" value="Pp3c1_33270V3.1"/>
    <property type="gene ID" value="Pp3c1_33270"/>
</dbReference>
<dbReference type="CDD" id="cd18919">
    <property type="entry name" value="bHLH_AtBPE_like"/>
    <property type="match status" value="1"/>
</dbReference>
<dbReference type="STRING" id="3218.A0A2K1LAQ7"/>
<reference evidence="7 9" key="2">
    <citation type="journal article" date="2018" name="Plant J.">
        <title>The Physcomitrella patens chromosome-scale assembly reveals moss genome structure and evolution.</title>
        <authorList>
            <person name="Lang D."/>
            <person name="Ullrich K.K."/>
            <person name="Murat F."/>
            <person name="Fuchs J."/>
            <person name="Jenkins J."/>
            <person name="Haas F.B."/>
            <person name="Piednoel M."/>
            <person name="Gundlach H."/>
            <person name="Van Bel M."/>
            <person name="Meyberg R."/>
            <person name="Vives C."/>
            <person name="Morata J."/>
            <person name="Symeonidi A."/>
            <person name="Hiss M."/>
            <person name="Muchero W."/>
            <person name="Kamisugi Y."/>
            <person name="Saleh O."/>
            <person name="Blanc G."/>
            <person name="Decker E.L."/>
            <person name="van Gessel N."/>
            <person name="Grimwood J."/>
            <person name="Hayes R.D."/>
            <person name="Graham S.W."/>
            <person name="Gunter L.E."/>
            <person name="McDaniel S.F."/>
            <person name="Hoernstein S.N.W."/>
            <person name="Larsson A."/>
            <person name="Li F.W."/>
            <person name="Perroud P.F."/>
            <person name="Phillips J."/>
            <person name="Ranjan P."/>
            <person name="Rokshar D.S."/>
            <person name="Rothfels C.J."/>
            <person name="Schneider L."/>
            <person name="Shu S."/>
            <person name="Stevenson D.W."/>
            <person name="Thummler F."/>
            <person name="Tillich M."/>
            <person name="Villarreal Aguilar J.C."/>
            <person name="Widiez T."/>
            <person name="Wong G.K."/>
            <person name="Wymore A."/>
            <person name="Zhang Y."/>
            <person name="Zimmer A.D."/>
            <person name="Quatrano R.S."/>
            <person name="Mayer K.F.X."/>
            <person name="Goodstein D."/>
            <person name="Casacuberta J.M."/>
            <person name="Vandepoele K."/>
            <person name="Reski R."/>
            <person name="Cuming A.C."/>
            <person name="Tuskan G.A."/>
            <person name="Maumus F."/>
            <person name="Salse J."/>
            <person name="Schmutz J."/>
            <person name="Rensing S.A."/>
        </authorList>
    </citation>
    <scope>NUCLEOTIDE SEQUENCE [LARGE SCALE GENOMIC DNA]</scope>
    <source>
        <strain evidence="8 9">cv. Gransden 2004</strain>
    </source>
</reference>
<accession>A0A2K1LAQ7</accession>
<dbReference type="PROSITE" id="PS50888">
    <property type="entry name" value="BHLH"/>
    <property type="match status" value="1"/>
</dbReference>
<dbReference type="GO" id="GO:0046983">
    <property type="term" value="F:protein dimerization activity"/>
    <property type="evidence" value="ECO:0007669"/>
    <property type="project" value="InterPro"/>
</dbReference>
<dbReference type="InterPro" id="IPR024097">
    <property type="entry name" value="bHLH_ZIP_TF"/>
</dbReference>
<feature type="region of interest" description="Disordered" evidence="5">
    <location>
        <begin position="142"/>
        <end position="194"/>
    </location>
</feature>
<dbReference type="PaxDb" id="3218-PP1S28_419V6.1"/>
<evidence type="ECO:0000259" key="6">
    <source>
        <dbReference type="PROSITE" id="PS50888"/>
    </source>
</evidence>
<feature type="region of interest" description="Disordered" evidence="5">
    <location>
        <begin position="77"/>
        <end position="100"/>
    </location>
</feature>
<dbReference type="GeneID" id="112278948"/>
<keyword evidence="4" id="KW-0539">Nucleus</keyword>
<comment type="subcellular location">
    <subcellularLocation>
        <location evidence="1">Nucleus</location>
    </subcellularLocation>
</comment>
<dbReference type="RefSeq" id="XP_024368668.1">
    <property type="nucleotide sequence ID" value="XM_024512900.2"/>
</dbReference>
<keyword evidence="9" id="KW-1185">Reference proteome</keyword>
<dbReference type="EnsemblPlants" id="Pp3c1_33270V3.2">
    <property type="protein sequence ID" value="Pp3c1_33270V3.2"/>
    <property type="gene ID" value="Pp3c1_33270"/>
</dbReference>
<dbReference type="Gramene" id="Pp3c1_33270V3.2">
    <property type="protein sequence ID" value="Pp3c1_33270V3.2"/>
    <property type="gene ID" value="Pp3c1_33270"/>
</dbReference>
<sequence>MAMNLYSIGLTMDPLKGGLAIHEVDSSTTQDPSLSQLSFQPGLAERMTNSGGGWSVNTRSSNLINGAEAFEGTARGATKTGNECRHGGHVQQENSSSSQQAAALLNRPGYASGKRKGSISKNSITTKMLESDEKKAKCLKKGVAGASASSSKGPVDEVKTSMKEEGSPGSEHSGEMSPRSTLKTSSKSQDEHPKQDYIHVRARRGQATDSHSLAERVRREKISERMKFLQDLVPGCSKITGKAVMLEEIINYVQSLQRQIEFLSMKLAAVDPRLDINLEHLLNKELPQARSPETTLMSPDLVAGYGEYQTQLQIQQQINSCNMDLRSVGTLCDAYLRRSMNIAPMPHTSLAYTESLVDSLTQTLNGVCDTGDLQAIVHMNNSQGRQEVFDQELHGFVPGFAGPGYLTPGHLKVEYS</sequence>
<feature type="region of interest" description="Disordered" evidence="5">
    <location>
        <begin position="107"/>
        <end position="126"/>
    </location>
</feature>
<dbReference type="AlphaFoldDB" id="A0A2K1LAQ7"/>
<reference evidence="7 9" key="1">
    <citation type="journal article" date="2008" name="Science">
        <title>The Physcomitrella genome reveals evolutionary insights into the conquest of land by plants.</title>
        <authorList>
            <person name="Rensing S."/>
            <person name="Lang D."/>
            <person name="Zimmer A."/>
            <person name="Terry A."/>
            <person name="Salamov A."/>
            <person name="Shapiro H."/>
            <person name="Nishiyama T."/>
            <person name="Perroud P.-F."/>
            <person name="Lindquist E."/>
            <person name="Kamisugi Y."/>
            <person name="Tanahashi T."/>
            <person name="Sakakibara K."/>
            <person name="Fujita T."/>
            <person name="Oishi K."/>
            <person name="Shin-I T."/>
            <person name="Kuroki Y."/>
            <person name="Toyoda A."/>
            <person name="Suzuki Y."/>
            <person name="Hashimoto A."/>
            <person name="Yamaguchi K."/>
            <person name="Sugano A."/>
            <person name="Kohara Y."/>
            <person name="Fujiyama A."/>
            <person name="Anterola A."/>
            <person name="Aoki S."/>
            <person name="Ashton N."/>
            <person name="Barbazuk W.B."/>
            <person name="Barker E."/>
            <person name="Bennetzen J."/>
            <person name="Bezanilla M."/>
            <person name="Blankenship R."/>
            <person name="Cho S.H."/>
            <person name="Dutcher S."/>
            <person name="Estelle M."/>
            <person name="Fawcett J.A."/>
            <person name="Gundlach H."/>
            <person name="Hanada K."/>
            <person name="Heyl A."/>
            <person name="Hicks K.A."/>
            <person name="Hugh J."/>
            <person name="Lohr M."/>
            <person name="Mayer K."/>
            <person name="Melkozernov A."/>
            <person name="Murata T."/>
            <person name="Nelson D."/>
            <person name="Pils B."/>
            <person name="Prigge M."/>
            <person name="Reiss B."/>
            <person name="Renner T."/>
            <person name="Rombauts S."/>
            <person name="Rushton P."/>
            <person name="Sanderfoot A."/>
            <person name="Schween G."/>
            <person name="Shiu S.-H."/>
            <person name="Stueber K."/>
            <person name="Theodoulou F.L."/>
            <person name="Tu H."/>
            <person name="Van de Peer Y."/>
            <person name="Verrier P.J."/>
            <person name="Waters E."/>
            <person name="Wood A."/>
            <person name="Yang L."/>
            <person name="Cove D."/>
            <person name="Cuming A."/>
            <person name="Hasebe M."/>
            <person name="Lucas S."/>
            <person name="Mishler D.B."/>
            <person name="Reski R."/>
            <person name="Grigoriev I."/>
            <person name="Quatrano R.S."/>
            <person name="Boore J.L."/>
        </authorList>
    </citation>
    <scope>NUCLEOTIDE SEQUENCE [LARGE SCALE GENOMIC DNA]</scope>
    <source>
        <strain evidence="8 9">cv. Gransden 2004</strain>
    </source>
</reference>
<dbReference type="PANTHER" id="PTHR12565:SF184">
    <property type="entry name" value="BHLH TRANSCRIPTION FACTOR"/>
    <property type="match status" value="1"/>
</dbReference>
<proteinExistence type="predicted"/>
<feature type="compositionally biased region" description="Low complexity" evidence="5">
    <location>
        <begin position="142"/>
        <end position="153"/>
    </location>
</feature>
<organism evidence="7">
    <name type="scientific">Physcomitrium patens</name>
    <name type="common">Spreading-leaved earth moss</name>
    <name type="synonym">Physcomitrella patens</name>
    <dbReference type="NCBI Taxonomy" id="3218"/>
    <lineage>
        <taxon>Eukaryota</taxon>
        <taxon>Viridiplantae</taxon>
        <taxon>Streptophyta</taxon>
        <taxon>Embryophyta</taxon>
        <taxon>Bryophyta</taxon>
        <taxon>Bryophytina</taxon>
        <taxon>Bryopsida</taxon>
        <taxon>Funariidae</taxon>
        <taxon>Funariales</taxon>
        <taxon>Funariaceae</taxon>
        <taxon>Physcomitrium</taxon>
    </lineage>
</organism>
<feature type="compositionally biased region" description="Basic and acidic residues" evidence="5">
    <location>
        <begin position="154"/>
        <end position="166"/>
    </location>
</feature>
<dbReference type="GO" id="GO:0005634">
    <property type="term" value="C:nucleus"/>
    <property type="evidence" value="ECO:0000318"/>
    <property type="project" value="GO_Central"/>
</dbReference>
<dbReference type="EnsemblPlants" id="Pp3c1_33270V3.1">
    <property type="protein sequence ID" value="Pp3c1_33270V3.1"/>
    <property type="gene ID" value="Pp3c1_33270"/>
</dbReference>
<keyword evidence="3" id="KW-0804">Transcription</keyword>
<dbReference type="KEGG" id="ppp:112278948"/>
<keyword evidence="2" id="KW-0805">Transcription regulation</keyword>
<evidence type="ECO:0000256" key="2">
    <source>
        <dbReference type="ARBA" id="ARBA00023015"/>
    </source>
</evidence>
<dbReference type="SMART" id="SM00353">
    <property type="entry name" value="HLH"/>
    <property type="match status" value="1"/>
</dbReference>
<gene>
    <name evidence="8" type="primary">LOC112278948</name>
    <name evidence="7" type="ORF">PHYPA_001539</name>
</gene>
<feature type="domain" description="BHLH" evidence="6">
    <location>
        <begin position="206"/>
        <end position="256"/>
    </location>
</feature>
<evidence type="ECO:0000313" key="7">
    <source>
        <dbReference type="EMBL" id="PNR63114.1"/>
    </source>
</evidence>
<feature type="compositionally biased region" description="Low complexity" evidence="5">
    <location>
        <begin position="167"/>
        <end position="177"/>
    </location>
</feature>
<evidence type="ECO:0000256" key="3">
    <source>
        <dbReference type="ARBA" id="ARBA00023163"/>
    </source>
</evidence>
<dbReference type="SUPFAM" id="SSF47459">
    <property type="entry name" value="HLH, helix-loop-helix DNA-binding domain"/>
    <property type="match status" value="1"/>
</dbReference>
<reference evidence="8" key="3">
    <citation type="submission" date="2020-12" db="UniProtKB">
        <authorList>
            <consortium name="EnsemblPlants"/>
        </authorList>
    </citation>
    <scope>IDENTIFICATION</scope>
</reference>
<feature type="compositionally biased region" description="Low complexity" evidence="5">
    <location>
        <begin position="91"/>
        <end position="100"/>
    </location>
</feature>
<dbReference type="RefSeq" id="XP_073393368.1">
    <property type="nucleotide sequence ID" value="XM_073537267.1"/>
</dbReference>
<evidence type="ECO:0000256" key="4">
    <source>
        <dbReference type="ARBA" id="ARBA00023242"/>
    </source>
</evidence>
<dbReference type="OrthoDB" id="775589at2759"/>
<evidence type="ECO:0000313" key="8">
    <source>
        <dbReference type="EnsemblPlants" id="Pp3c1_33270V3.1"/>
    </source>
</evidence>
<evidence type="ECO:0000256" key="5">
    <source>
        <dbReference type="SAM" id="MobiDB-lite"/>
    </source>
</evidence>
<dbReference type="InterPro" id="IPR036638">
    <property type="entry name" value="HLH_DNA-bd_sf"/>
</dbReference>
<dbReference type="Gene3D" id="4.10.280.10">
    <property type="entry name" value="Helix-loop-helix DNA-binding domain"/>
    <property type="match status" value="1"/>
</dbReference>
<dbReference type="PANTHER" id="PTHR12565">
    <property type="entry name" value="STEROL REGULATORY ELEMENT-BINDING PROTEIN"/>
    <property type="match status" value="1"/>
</dbReference>
<feature type="compositionally biased region" description="Polar residues" evidence="5">
    <location>
        <begin position="178"/>
        <end position="187"/>
    </location>
</feature>
<evidence type="ECO:0000313" key="9">
    <source>
        <dbReference type="Proteomes" id="UP000006727"/>
    </source>
</evidence>
<dbReference type="InterPro" id="IPR011598">
    <property type="entry name" value="bHLH_dom"/>
</dbReference>
<dbReference type="EMBL" id="ABEU02000001">
    <property type="protein sequence ID" value="PNR63114.1"/>
    <property type="molecule type" value="Genomic_DNA"/>
</dbReference>
<name>A0A2K1LAQ7_PHYPA</name>
<dbReference type="Pfam" id="PF00010">
    <property type="entry name" value="HLH"/>
    <property type="match status" value="1"/>
</dbReference>